<dbReference type="Pfam" id="PF24032">
    <property type="entry name" value="YQBQ"/>
    <property type="match status" value="1"/>
</dbReference>
<evidence type="ECO:0000259" key="1">
    <source>
        <dbReference type="Pfam" id="PF24032"/>
    </source>
</evidence>
<evidence type="ECO:0000313" key="2">
    <source>
        <dbReference type="EMBL" id="BAU28953.1"/>
    </source>
</evidence>
<sequence length="326" mass="37543">MDNFAVVYGKQNIRHILTDAIAELSWSSNREEITRSLTARLRDIPPIQAAGMFMCFAKQSANSLFHATNQFFHGPIISFEENEFTHEWEMQAREIGWYLAKNKGMRPYLKGKAGTELQTYIRSTGVDFRCPDLGFSIDERYGTMFHSEIILDVLQKAYEHTGYRFYLEYLRTDQSYYIVVAREGTNTRVPVFVRDQMEASSRGSSIEDVYTVVTAVKYKDDKAIATVTKTDIGALNNLGRMEEIIEVEEKENPSTIATQKLTELSNVKQTKKITVRHEDHSLSRMRAGWLVLIQESTYKSKWVIISEQTTFKNGTYTVQMELEGRT</sequence>
<evidence type="ECO:0000313" key="3">
    <source>
        <dbReference type="Proteomes" id="UP000217696"/>
    </source>
</evidence>
<gene>
    <name evidence="2" type="ORF">CB4_03130</name>
</gene>
<protein>
    <recommendedName>
        <fullName evidence="1">YqbQ/XkdQ domain-containing protein</fullName>
    </recommendedName>
</protein>
<dbReference type="AlphaFoldDB" id="A0A0U4WKC4"/>
<organism evidence="2 3">
    <name type="scientific">Aneurinibacillus soli</name>
    <dbReference type="NCBI Taxonomy" id="1500254"/>
    <lineage>
        <taxon>Bacteria</taxon>
        <taxon>Bacillati</taxon>
        <taxon>Bacillota</taxon>
        <taxon>Bacilli</taxon>
        <taxon>Bacillales</taxon>
        <taxon>Paenibacillaceae</taxon>
        <taxon>Aneurinibacillus group</taxon>
        <taxon>Aneurinibacillus</taxon>
    </lineage>
</organism>
<proteinExistence type="predicted"/>
<dbReference type="OrthoDB" id="2530606at2"/>
<name>A0A0U4WKC4_9BACL</name>
<dbReference type="Proteomes" id="UP000217696">
    <property type="component" value="Chromosome"/>
</dbReference>
<dbReference type="RefSeq" id="WP_096466644.1">
    <property type="nucleotide sequence ID" value="NZ_AP017312.1"/>
</dbReference>
<keyword evidence="3" id="KW-1185">Reference proteome</keyword>
<reference evidence="2 3" key="1">
    <citation type="submission" date="2015-12" db="EMBL/GenBank/DDBJ databases">
        <title>Genome sequence of Aneurinibacillus soli.</title>
        <authorList>
            <person name="Lee J.S."/>
            <person name="Lee K.C."/>
            <person name="Kim K.K."/>
            <person name="Lee B.W."/>
        </authorList>
    </citation>
    <scope>NUCLEOTIDE SEQUENCE [LARGE SCALE GENOMIC DNA]</scope>
    <source>
        <strain evidence="2 3">CB4</strain>
    </source>
</reference>
<accession>A0A0U4WKC4</accession>
<dbReference type="InterPro" id="IPR056937">
    <property type="entry name" value="YqbQ/XkdQ"/>
</dbReference>
<dbReference type="EMBL" id="AP017312">
    <property type="protein sequence ID" value="BAU28953.1"/>
    <property type="molecule type" value="Genomic_DNA"/>
</dbReference>
<dbReference type="KEGG" id="asoc:CB4_03130"/>
<feature type="domain" description="YqbQ/XkdQ" evidence="1">
    <location>
        <begin position="64"/>
        <end position="323"/>
    </location>
</feature>